<dbReference type="AlphaFoldDB" id="A0A8S2ZAV1"/>
<protein>
    <submittedName>
        <fullName evidence="1">Uncharacterized protein</fullName>
    </submittedName>
</protein>
<reference evidence="1" key="1">
    <citation type="submission" date="2021-02" db="EMBL/GenBank/DDBJ databases">
        <authorList>
            <person name="Nowell W R."/>
        </authorList>
    </citation>
    <scope>NUCLEOTIDE SEQUENCE</scope>
</reference>
<evidence type="ECO:0000313" key="1">
    <source>
        <dbReference type="EMBL" id="CAF4614991.1"/>
    </source>
</evidence>
<accession>A0A8S2ZAV1</accession>
<name>A0A8S2ZAV1_9BILA</name>
<gene>
    <name evidence="1" type="ORF">GIL414_LOCUS39526</name>
</gene>
<dbReference type="EMBL" id="CAJOBJ010107216">
    <property type="protein sequence ID" value="CAF4614991.1"/>
    <property type="molecule type" value="Genomic_DNA"/>
</dbReference>
<proteinExistence type="predicted"/>
<sequence length="43" mass="5154">ARFGRSPVPGRTKDIHSNTQWLPNAEEYRMSMNFYAQLFYLLF</sequence>
<dbReference type="Proteomes" id="UP000681720">
    <property type="component" value="Unassembled WGS sequence"/>
</dbReference>
<evidence type="ECO:0000313" key="2">
    <source>
        <dbReference type="Proteomes" id="UP000681720"/>
    </source>
</evidence>
<comment type="caution">
    <text evidence="1">The sequence shown here is derived from an EMBL/GenBank/DDBJ whole genome shotgun (WGS) entry which is preliminary data.</text>
</comment>
<feature type="non-terminal residue" evidence="1">
    <location>
        <position position="1"/>
    </location>
</feature>
<organism evidence="1 2">
    <name type="scientific">Rotaria magnacalcarata</name>
    <dbReference type="NCBI Taxonomy" id="392030"/>
    <lineage>
        <taxon>Eukaryota</taxon>
        <taxon>Metazoa</taxon>
        <taxon>Spiralia</taxon>
        <taxon>Gnathifera</taxon>
        <taxon>Rotifera</taxon>
        <taxon>Eurotatoria</taxon>
        <taxon>Bdelloidea</taxon>
        <taxon>Philodinida</taxon>
        <taxon>Philodinidae</taxon>
        <taxon>Rotaria</taxon>
    </lineage>
</organism>